<keyword evidence="1" id="KW-0805">Transcription regulation</keyword>
<accession>A0ABZ2KVK7</accession>
<keyword evidence="6" id="KW-1185">Reference proteome</keyword>
<dbReference type="EMBL" id="CP089983">
    <property type="protein sequence ID" value="WXB02723.1"/>
    <property type="molecule type" value="Genomic_DNA"/>
</dbReference>
<dbReference type="PROSITE" id="PS01124">
    <property type="entry name" value="HTH_ARAC_FAMILY_2"/>
    <property type="match status" value="1"/>
</dbReference>
<dbReference type="Pfam" id="PF20240">
    <property type="entry name" value="DUF6597"/>
    <property type="match status" value="1"/>
</dbReference>
<keyword evidence="2" id="KW-0238">DNA-binding</keyword>
<dbReference type="RefSeq" id="WP_394832352.1">
    <property type="nucleotide sequence ID" value="NZ_CP089929.1"/>
</dbReference>
<evidence type="ECO:0000256" key="3">
    <source>
        <dbReference type="ARBA" id="ARBA00023163"/>
    </source>
</evidence>
<dbReference type="InterPro" id="IPR046532">
    <property type="entry name" value="DUF6597"/>
</dbReference>
<organism evidence="5 6">
    <name type="scientific">Pendulispora rubella</name>
    <dbReference type="NCBI Taxonomy" id="2741070"/>
    <lineage>
        <taxon>Bacteria</taxon>
        <taxon>Pseudomonadati</taxon>
        <taxon>Myxococcota</taxon>
        <taxon>Myxococcia</taxon>
        <taxon>Myxococcales</taxon>
        <taxon>Sorangiineae</taxon>
        <taxon>Pendulisporaceae</taxon>
        <taxon>Pendulispora</taxon>
    </lineage>
</organism>
<dbReference type="Gene3D" id="1.10.10.60">
    <property type="entry name" value="Homeodomain-like"/>
    <property type="match status" value="1"/>
</dbReference>
<proteinExistence type="predicted"/>
<evidence type="ECO:0000259" key="4">
    <source>
        <dbReference type="PROSITE" id="PS01124"/>
    </source>
</evidence>
<dbReference type="InterPro" id="IPR009057">
    <property type="entry name" value="Homeodomain-like_sf"/>
</dbReference>
<gene>
    <name evidence="5" type="ORF">LVJ94_38155</name>
</gene>
<dbReference type="Pfam" id="PF12833">
    <property type="entry name" value="HTH_18"/>
    <property type="match status" value="1"/>
</dbReference>
<dbReference type="InterPro" id="IPR050204">
    <property type="entry name" value="AraC_XylS_family_regulators"/>
</dbReference>
<evidence type="ECO:0000256" key="2">
    <source>
        <dbReference type="ARBA" id="ARBA00023125"/>
    </source>
</evidence>
<keyword evidence="3" id="KW-0804">Transcription</keyword>
<sequence>MGLDGTRGILNPAEGLTRFALAREPPPDDLAPFVDRYWSVRWDLEGQPPFEQETLPYPCAHISFATLDFEVHGPGTRRFVAHLSGRGQVHGTKFTPAGFFAFAKVPMRTLVDRVVSLEEATGRTVAVPESADPAVVRPIVESFLRSFEPTPDEDIDLVNRLVLRAQEDRGIARAEDLARVAGVSVRSLHRLFERYVGVGPKWIVRRSRVQEAAERVAGGAKVDWAAVAQELGYHDQAHLIRDFRAQIGFTPATYARQCEAATRASSR</sequence>
<reference evidence="5" key="1">
    <citation type="submission" date="2021-12" db="EMBL/GenBank/DDBJ databases">
        <title>Discovery of the Pendulisporaceae a myxobacterial family with distinct sporulation behavior and unique specialized metabolism.</title>
        <authorList>
            <person name="Garcia R."/>
            <person name="Popoff A."/>
            <person name="Bader C.D."/>
            <person name="Loehr J."/>
            <person name="Walesch S."/>
            <person name="Walt C."/>
            <person name="Boldt J."/>
            <person name="Bunk B."/>
            <person name="Haeckl F.J.F.P.J."/>
            <person name="Gunesch A.P."/>
            <person name="Birkelbach J."/>
            <person name="Nuebel U."/>
            <person name="Pietschmann T."/>
            <person name="Bach T."/>
            <person name="Mueller R."/>
        </authorList>
    </citation>
    <scope>NUCLEOTIDE SEQUENCE</scope>
    <source>
        <strain evidence="5">MSr11367</strain>
    </source>
</reference>
<evidence type="ECO:0000256" key="1">
    <source>
        <dbReference type="ARBA" id="ARBA00023015"/>
    </source>
</evidence>
<dbReference type="PANTHER" id="PTHR46796">
    <property type="entry name" value="HTH-TYPE TRANSCRIPTIONAL ACTIVATOR RHAS-RELATED"/>
    <property type="match status" value="1"/>
</dbReference>
<dbReference type="InterPro" id="IPR018060">
    <property type="entry name" value="HTH_AraC"/>
</dbReference>
<dbReference type="SUPFAM" id="SSF46689">
    <property type="entry name" value="Homeodomain-like"/>
    <property type="match status" value="1"/>
</dbReference>
<evidence type="ECO:0000313" key="6">
    <source>
        <dbReference type="Proteomes" id="UP001374803"/>
    </source>
</evidence>
<dbReference type="SMART" id="SM00342">
    <property type="entry name" value="HTH_ARAC"/>
    <property type="match status" value="1"/>
</dbReference>
<protein>
    <submittedName>
        <fullName evidence="5">Helix-turn-helix domain-containing protein</fullName>
    </submittedName>
</protein>
<dbReference type="Proteomes" id="UP001374803">
    <property type="component" value="Chromosome"/>
</dbReference>
<name>A0ABZ2KVK7_9BACT</name>
<evidence type="ECO:0000313" key="5">
    <source>
        <dbReference type="EMBL" id="WXB02723.1"/>
    </source>
</evidence>
<feature type="domain" description="HTH araC/xylS-type" evidence="4">
    <location>
        <begin position="156"/>
        <end position="257"/>
    </location>
</feature>